<reference evidence="1" key="1">
    <citation type="submission" date="2019-11" db="EMBL/GenBank/DDBJ databases">
        <title>Nori genome reveals adaptations in red seaweeds to the harsh intertidal environment.</title>
        <authorList>
            <person name="Wang D."/>
            <person name="Mao Y."/>
        </authorList>
    </citation>
    <scope>NUCLEOTIDE SEQUENCE</scope>
    <source>
        <tissue evidence="1">Gametophyte</tissue>
    </source>
</reference>
<dbReference type="EMBL" id="CM020618">
    <property type="protein sequence ID" value="KAK1860701.1"/>
    <property type="molecule type" value="Genomic_DNA"/>
</dbReference>
<protein>
    <submittedName>
        <fullName evidence="1">Uncharacterized protein</fullName>
    </submittedName>
</protein>
<organism evidence="1 2">
    <name type="scientific">Pyropia yezoensis</name>
    <name type="common">Susabi-nori</name>
    <name type="synonym">Porphyra yezoensis</name>
    <dbReference type="NCBI Taxonomy" id="2788"/>
    <lineage>
        <taxon>Eukaryota</taxon>
        <taxon>Rhodophyta</taxon>
        <taxon>Bangiophyceae</taxon>
        <taxon>Bangiales</taxon>
        <taxon>Bangiaceae</taxon>
        <taxon>Pyropia</taxon>
    </lineage>
</organism>
<comment type="caution">
    <text evidence="1">The sequence shown here is derived from an EMBL/GenBank/DDBJ whole genome shotgun (WGS) entry which is preliminary data.</text>
</comment>
<dbReference type="Proteomes" id="UP000798662">
    <property type="component" value="Chromosome 1"/>
</dbReference>
<evidence type="ECO:0000313" key="2">
    <source>
        <dbReference type="Proteomes" id="UP000798662"/>
    </source>
</evidence>
<gene>
    <name evidence="1" type="ORF">I4F81_003289</name>
</gene>
<accession>A0ACC3BRR8</accession>
<keyword evidence="2" id="KW-1185">Reference proteome</keyword>
<sequence>MAATSPALPELFWQLVDSAQPAELGALDSYLTPTTCHSLLANRSSVAALVDSFTTCVGRLVDCSDGRDTGNPERGYWHNRAHKRWIAIDRATKSCLCGDDVIFDGLAVVLRDIYSPNSLRDVPELDLYVTLFETLVDRLAERPTSGRRGNVGVARRTAFCAALDDDASRRARLTRLATAPLVLTMAADRLSHTIDRRVNNLYDARELVPSLAVFATVCPRKLLSAVPDVTAQVVRHMGSLLNHGSSEAGNTLPLLSLLLITLKELVTVDATQFRRIPAAPRLLAKLARLIGENVELVDPILSLLCVYGVVWQGLARSPSTDVASLLVRYATAPLAGAPPDFAARAANLALHVAMGADASASHTVPAALLDAKPQWRRSSRVAVGTPLGTIFQALYRLGSSTSRSAGGAVRPTPWAPAPCPPSCVQFLASIAGRCWGCGNDHAADAPDRPVKRCSKCSVALYCSAACSSASWAEHKRACPGWARLGDQAVQAEKSRQAAGSSLSPAPAPTPRLRARRVVYNATQEDFSGNWKTDWTWPAAKARQVEDAGLLLRDVVCLVERESGAVVIAPAEAYAHWPGAVPRDMLDAPLAKNNGRMLRVIHRVHPPHVMSFGPKSLGLAPRPAEADLPVPVSSRGGAATHSRSAAPARSSVPRILASARTNGADDSDSDDSMVAAFNAAASISGRATQPLDPSIAAEVRAWRMAGTLTVVPKAPIPVVSLQSVRVVRPPEDPTDPPTLKVRLLVRAYDHMNRTMNGGGSSGSGGGSRGGGRSSTKRSGGSGSRGASGSGGGSGNGLAGFPSGSAGVLQQLLQECNPRLLCEDAVEALGRGAARMRS</sequence>
<evidence type="ECO:0000313" key="1">
    <source>
        <dbReference type="EMBL" id="KAK1860701.1"/>
    </source>
</evidence>
<proteinExistence type="predicted"/>
<name>A0ACC3BRR8_PYRYE</name>